<gene>
    <name evidence="4" type="ORF">HDF16_003169</name>
</gene>
<dbReference type="Gene3D" id="1.50.10.10">
    <property type="match status" value="1"/>
</dbReference>
<dbReference type="AlphaFoldDB" id="A0A7W7ZEI2"/>
<reference evidence="4 5" key="1">
    <citation type="submission" date="2020-08" db="EMBL/GenBank/DDBJ databases">
        <title>Genomic Encyclopedia of Type Strains, Phase IV (KMG-V): Genome sequencing to study the core and pangenomes of soil and plant-associated prokaryotes.</title>
        <authorList>
            <person name="Whitman W."/>
        </authorList>
    </citation>
    <scope>NUCLEOTIDE SEQUENCE [LARGE SCALE GENOMIC DNA]</scope>
    <source>
        <strain evidence="4 5">M8UP14</strain>
    </source>
</reference>
<evidence type="ECO:0000259" key="3">
    <source>
        <dbReference type="Pfam" id="PF17390"/>
    </source>
</evidence>
<organism evidence="4 5">
    <name type="scientific">Granulicella aggregans</name>
    <dbReference type="NCBI Taxonomy" id="474949"/>
    <lineage>
        <taxon>Bacteria</taxon>
        <taxon>Pseudomonadati</taxon>
        <taxon>Acidobacteriota</taxon>
        <taxon>Terriglobia</taxon>
        <taxon>Terriglobales</taxon>
        <taxon>Acidobacteriaceae</taxon>
        <taxon>Granulicella</taxon>
    </lineage>
</organism>
<proteinExistence type="predicted"/>
<dbReference type="Pfam" id="PF17389">
    <property type="entry name" value="Bac_rhamnosid6H"/>
    <property type="match status" value="1"/>
</dbReference>
<dbReference type="InterPro" id="IPR008979">
    <property type="entry name" value="Galactose-bd-like_sf"/>
</dbReference>
<dbReference type="Gene3D" id="2.60.420.10">
    <property type="entry name" value="Maltose phosphorylase, domain 3"/>
    <property type="match status" value="1"/>
</dbReference>
<dbReference type="PANTHER" id="PTHR34987:SF2">
    <property type="entry name" value="B, PUTATIVE (AFU_ORTHOLOGUE AFUA_7G05040)-RELATED"/>
    <property type="match status" value="1"/>
</dbReference>
<dbReference type="InterPro" id="IPR035398">
    <property type="entry name" value="Bac_rhamnosid_C"/>
</dbReference>
<feature type="chain" id="PRO_5031548267" description="Alpha-L-rhamnosidase" evidence="1">
    <location>
        <begin position="21"/>
        <end position="801"/>
    </location>
</feature>
<dbReference type="GO" id="GO:0005975">
    <property type="term" value="P:carbohydrate metabolic process"/>
    <property type="evidence" value="ECO:0007669"/>
    <property type="project" value="InterPro"/>
</dbReference>
<sequence>MKLFAIWSVLGVGVAFGVAAGQAPSPTPHNFTAQWITAAGAPGHNPVVLRLRKELTLAAVPAHFVVHVSADNQFLLMVNGKRIGFGPSVGDVQHWRYETYDLAPALHPGKNLIAATVWNLGDLAPIRQMSSRLGFVVDPDTATEKAIATNSSWMAKVDAGYNFPSKTPGLGDNYYVASPGEELDAASLDWQWSSSEDSSAGWQPAVTVGGAVTRGVHSESNSWLLVPDTLPAMEVSAAPAGKVVRSTGMAGAASFPSGSAEVPANSHVTLLLDRETLTTAFPTLTVSGGKGAKVNVTYAEALMDDAGNKGNRNEIAGKHIVGMMDELLPDGGEARAFTPLDWRTWRYMQIDVTTTAQPLRLDSLSLMFTAFPFEQRAKFASDDPGLTDIWNVGWRTARLCAHDAYMDTPYWERLQYVGDTRIQTLISYTNAGDDRLARQAIEAFHASLLPEGIGQSRYPSRHLQVIQNFSLLWIGMVHDFWYFRDDPKFVAAQLPGIRGELSYFRERRNADGLPALRDWWPFVDWATGFPGGDSPMLDGVSASGALFYLEALRNAAEMEAALGDAALAREDVVEAEHVRATVLAKFWSKDEGLIADTTELKHFSQQANALAVWLDVVPEAQQKDVVTRIFSATDSGFKLAAGQKPLPKEFSPASNYFRFYLAKALVHAGMADRYVETLAPWRTMLSVGLSTWAEQPEPTRSDSHAWSAHPNIDLLTTVAGIMPASPQFKTVVISPALGSLKHLSVSYPSPHGEILAEYTVSAEGTSAKVTLPAGVTGTLQWAGKSYLLAAGANAVTLPPLR</sequence>
<evidence type="ECO:0008006" key="6">
    <source>
        <dbReference type="Google" id="ProtNLM"/>
    </source>
</evidence>
<evidence type="ECO:0000313" key="4">
    <source>
        <dbReference type="EMBL" id="MBB5058455.1"/>
    </source>
</evidence>
<keyword evidence="1" id="KW-0732">Signal</keyword>
<dbReference type="PANTHER" id="PTHR34987">
    <property type="entry name" value="C, PUTATIVE (AFU_ORTHOLOGUE AFUA_3G02880)-RELATED"/>
    <property type="match status" value="1"/>
</dbReference>
<feature type="domain" description="Alpha-L-rhamnosidase six-hairpin glycosidase" evidence="2">
    <location>
        <begin position="375"/>
        <end position="708"/>
    </location>
</feature>
<dbReference type="RefSeq" id="WP_184218111.1">
    <property type="nucleotide sequence ID" value="NZ_JACHIP010000004.1"/>
</dbReference>
<dbReference type="InterPro" id="IPR035396">
    <property type="entry name" value="Bac_rhamnosid6H"/>
</dbReference>
<dbReference type="SUPFAM" id="SSF48208">
    <property type="entry name" value="Six-hairpin glycosidases"/>
    <property type="match status" value="1"/>
</dbReference>
<evidence type="ECO:0000259" key="2">
    <source>
        <dbReference type="Pfam" id="PF17389"/>
    </source>
</evidence>
<protein>
    <recommendedName>
        <fullName evidence="6">Alpha-L-rhamnosidase</fullName>
    </recommendedName>
</protein>
<dbReference type="SUPFAM" id="SSF49785">
    <property type="entry name" value="Galactose-binding domain-like"/>
    <property type="match status" value="1"/>
</dbReference>
<dbReference type="Pfam" id="PF17390">
    <property type="entry name" value="Bac_rhamnosid_C"/>
    <property type="match status" value="1"/>
</dbReference>
<keyword evidence="5" id="KW-1185">Reference proteome</keyword>
<dbReference type="Proteomes" id="UP000540989">
    <property type="component" value="Unassembled WGS sequence"/>
</dbReference>
<feature type="domain" description="Alpha-L-rhamnosidase C-terminal" evidence="3">
    <location>
        <begin position="720"/>
        <end position="779"/>
    </location>
</feature>
<evidence type="ECO:0000313" key="5">
    <source>
        <dbReference type="Proteomes" id="UP000540989"/>
    </source>
</evidence>
<accession>A0A7W7ZEI2</accession>
<dbReference type="InterPro" id="IPR012341">
    <property type="entry name" value="6hp_glycosidase-like_sf"/>
</dbReference>
<comment type="caution">
    <text evidence="4">The sequence shown here is derived from an EMBL/GenBank/DDBJ whole genome shotgun (WGS) entry which is preliminary data.</text>
</comment>
<evidence type="ECO:0000256" key="1">
    <source>
        <dbReference type="SAM" id="SignalP"/>
    </source>
</evidence>
<dbReference type="Gene3D" id="2.60.120.260">
    <property type="entry name" value="Galactose-binding domain-like"/>
    <property type="match status" value="1"/>
</dbReference>
<feature type="signal peptide" evidence="1">
    <location>
        <begin position="1"/>
        <end position="20"/>
    </location>
</feature>
<dbReference type="InterPro" id="IPR008928">
    <property type="entry name" value="6-hairpin_glycosidase_sf"/>
</dbReference>
<name>A0A7W7ZEI2_9BACT</name>
<dbReference type="EMBL" id="JACHIP010000004">
    <property type="protein sequence ID" value="MBB5058455.1"/>
    <property type="molecule type" value="Genomic_DNA"/>
</dbReference>